<evidence type="ECO:0000256" key="1">
    <source>
        <dbReference type="SAM" id="MobiDB-lite"/>
    </source>
</evidence>
<dbReference type="EMBL" id="JAUEPO010000001">
    <property type="protein sequence ID" value="KAK3335661.1"/>
    <property type="molecule type" value="Genomic_DNA"/>
</dbReference>
<keyword evidence="3" id="KW-1185">Reference proteome</keyword>
<name>A0AAE0J3P3_9PEZI</name>
<feature type="compositionally biased region" description="Low complexity" evidence="1">
    <location>
        <begin position="246"/>
        <end position="258"/>
    </location>
</feature>
<proteinExistence type="predicted"/>
<organism evidence="2 3">
    <name type="scientific">Cercophora scortea</name>
    <dbReference type="NCBI Taxonomy" id="314031"/>
    <lineage>
        <taxon>Eukaryota</taxon>
        <taxon>Fungi</taxon>
        <taxon>Dikarya</taxon>
        <taxon>Ascomycota</taxon>
        <taxon>Pezizomycotina</taxon>
        <taxon>Sordariomycetes</taxon>
        <taxon>Sordariomycetidae</taxon>
        <taxon>Sordariales</taxon>
        <taxon>Lasiosphaeriaceae</taxon>
        <taxon>Cercophora</taxon>
    </lineage>
</organism>
<reference evidence="2" key="1">
    <citation type="journal article" date="2023" name="Mol. Phylogenet. Evol.">
        <title>Genome-scale phylogeny and comparative genomics of the fungal order Sordariales.</title>
        <authorList>
            <person name="Hensen N."/>
            <person name="Bonometti L."/>
            <person name="Westerberg I."/>
            <person name="Brannstrom I.O."/>
            <person name="Guillou S."/>
            <person name="Cros-Aarteil S."/>
            <person name="Calhoun S."/>
            <person name="Haridas S."/>
            <person name="Kuo A."/>
            <person name="Mondo S."/>
            <person name="Pangilinan J."/>
            <person name="Riley R."/>
            <person name="LaButti K."/>
            <person name="Andreopoulos B."/>
            <person name="Lipzen A."/>
            <person name="Chen C."/>
            <person name="Yan M."/>
            <person name="Daum C."/>
            <person name="Ng V."/>
            <person name="Clum A."/>
            <person name="Steindorff A."/>
            <person name="Ohm R.A."/>
            <person name="Martin F."/>
            <person name="Silar P."/>
            <person name="Natvig D.O."/>
            <person name="Lalanne C."/>
            <person name="Gautier V."/>
            <person name="Ament-Velasquez S.L."/>
            <person name="Kruys A."/>
            <person name="Hutchinson M.I."/>
            <person name="Powell A.J."/>
            <person name="Barry K."/>
            <person name="Miller A.N."/>
            <person name="Grigoriev I.V."/>
            <person name="Debuchy R."/>
            <person name="Gladieux P."/>
            <person name="Hiltunen Thoren M."/>
            <person name="Johannesson H."/>
        </authorList>
    </citation>
    <scope>NUCLEOTIDE SEQUENCE</scope>
    <source>
        <strain evidence="2">SMH4131-1</strain>
    </source>
</reference>
<feature type="compositionally biased region" description="Pro residues" evidence="1">
    <location>
        <begin position="537"/>
        <end position="548"/>
    </location>
</feature>
<dbReference type="AlphaFoldDB" id="A0AAE0J3P3"/>
<feature type="compositionally biased region" description="Low complexity" evidence="1">
    <location>
        <begin position="210"/>
        <end position="229"/>
    </location>
</feature>
<comment type="caution">
    <text evidence="2">The sequence shown here is derived from an EMBL/GenBank/DDBJ whole genome shotgun (WGS) entry which is preliminary data.</text>
</comment>
<reference evidence="2" key="2">
    <citation type="submission" date="2023-06" db="EMBL/GenBank/DDBJ databases">
        <authorList>
            <consortium name="Lawrence Berkeley National Laboratory"/>
            <person name="Haridas S."/>
            <person name="Hensen N."/>
            <person name="Bonometti L."/>
            <person name="Westerberg I."/>
            <person name="Brannstrom I.O."/>
            <person name="Guillou S."/>
            <person name="Cros-Aarteil S."/>
            <person name="Calhoun S."/>
            <person name="Kuo A."/>
            <person name="Mondo S."/>
            <person name="Pangilinan J."/>
            <person name="Riley R."/>
            <person name="Labutti K."/>
            <person name="Andreopoulos B."/>
            <person name="Lipzen A."/>
            <person name="Chen C."/>
            <person name="Yanf M."/>
            <person name="Daum C."/>
            <person name="Ng V."/>
            <person name="Clum A."/>
            <person name="Steindorff A."/>
            <person name="Ohm R."/>
            <person name="Martin F."/>
            <person name="Silar P."/>
            <person name="Natvig D."/>
            <person name="Lalanne C."/>
            <person name="Gautier V."/>
            <person name="Ament-Velasquez S.L."/>
            <person name="Kruys A."/>
            <person name="Hutchinson M.I."/>
            <person name="Powell A.J."/>
            <person name="Barry K."/>
            <person name="Miller A.N."/>
            <person name="Grigoriev I.V."/>
            <person name="Debuchy R."/>
            <person name="Gladieux P."/>
            <person name="Thoren M.H."/>
            <person name="Johannesson H."/>
        </authorList>
    </citation>
    <scope>NUCLEOTIDE SEQUENCE</scope>
    <source>
        <strain evidence="2">SMH4131-1</strain>
    </source>
</reference>
<feature type="compositionally biased region" description="Polar residues" evidence="1">
    <location>
        <begin position="456"/>
        <end position="471"/>
    </location>
</feature>
<feature type="compositionally biased region" description="Low complexity" evidence="1">
    <location>
        <begin position="321"/>
        <end position="336"/>
    </location>
</feature>
<evidence type="ECO:0000313" key="2">
    <source>
        <dbReference type="EMBL" id="KAK3335661.1"/>
    </source>
</evidence>
<feature type="compositionally biased region" description="Acidic residues" evidence="1">
    <location>
        <begin position="169"/>
        <end position="200"/>
    </location>
</feature>
<protein>
    <recommendedName>
        <fullName evidence="4">Nitrogen regulatory protein areA GATA-like domain-containing protein</fullName>
    </recommendedName>
</protein>
<gene>
    <name evidence="2" type="ORF">B0T19DRAFT_407098</name>
</gene>
<evidence type="ECO:0008006" key="4">
    <source>
        <dbReference type="Google" id="ProtNLM"/>
    </source>
</evidence>
<evidence type="ECO:0000313" key="3">
    <source>
        <dbReference type="Proteomes" id="UP001286456"/>
    </source>
</evidence>
<sequence>MAQQLPSGLLETTNEIYAEVASYDVVPWEKIRQYWTVYTTTFKMLRDPTSQRLEHFWWHVWGSNRRFLSGPELAKLFEQVSLGPTFVRLRAPVIRIRGPPISPELLRRLEQGQIPERNPSKPNMKSPTPSASRPPPPHPILKKTSEHSTPETRPTARFAEPQPQPQPPEEPDDDDEISDDDISDDMSDETSDGISDDTPDDAGTALPTPSLSSRSQARAASSAATQEAEMPPPPPPSLTKRERIADPTATAPTAGTGMRPPPIPKAGKRDSATGPSVAAAAPPPQVLVQGKGEKGATSTRRIVAATASTRRRPAMPLRKPSSQSSSGEPGTTTSGTAKQPRGSRPTTQSESSGRRSSNDAVKPSPPASGTMSAKAAGKRPEGAIGPPPSISSTTSTESAGKTPGIPHRPLSGVTAATSERNLDGRGATPEAARPGGIKRTHITAPIAGFVTDRELSQVTPRMVRSSSSTDAPQRPSIKYVPPRAMIGESIVSTSNTTVQGQFDSEMVTGSSLPEPRDVPDVVALRSTVVDVLLPQLQPTPPNPSPPIPFSRTKSQLLLLLDRNSARKEKKDKGS</sequence>
<feature type="region of interest" description="Disordered" evidence="1">
    <location>
        <begin position="534"/>
        <end position="555"/>
    </location>
</feature>
<dbReference type="Proteomes" id="UP001286456">
    <property type="component" value="Unassembled WGS sequence"/>
</dbReference>
<feature type="region of interest" description="Disordered" evidence="1">
    <location>
        <begin position="111"/>
        <end position="482"/>
    </location>
</feature>
<accession>A0AAE0J3P3</accession>
<feature type="compositionally biased region" description="Low complexity" evidence="1">
    <location>
        <begin position="390"/>
        <end position="400"/>
    </location>
</feature>